<dbReference type="GO" id="GO:0005524">
    <property type="term" value="F:ATP binding"/>
    <property type="evidence" value="ECO:0007669"/>
    <property type="project" value="UniProtKB-UniRule"/>
</dbReference>
<protein>
    <recommendedName>
        <fullName evidence="11">Arginine--tRNA ligase</fullName>
        <ecNumber evidence="11">6.1.1.19</ecNumber>
    </recommendedName>
    <alternativeName>
        <fullName evidence="11">Arginyl-tRNA synthetase</fullName>
        <shortName evidence="11">ArgRS</shortName>
    </alternativeName>
</protein>
<evidence type="ECO:0000256" key="8">
    <source>
        <dbReference type="ARBA" id="ARBA00022917"/>
    </source>
</evidence>
<keyword evidence="4 11" id="KW-0963">Cytoplasm</keyword>
<keyword evidence="9 11" id="KW-0030">Aminoacyl-tRNA synthetase</keyword>
<dbReference type="InterPro" id="IPR001278">
    <property type="entry name" value="Arg-tRNA-ligase"/>
</dbReference>
<dbReference type="Gene3D" id="1.10.730.10">
    <property type="entry name" value="Isoleucyl-tRNA Synthetase, Domain 1"/>
    <property type="match status" value="1"/>
</dbReference>
<feature type="domain" description="Arginyl tRNA synthetase N-terminal" evidence="14">
    <location>
        <begin position="7"/>
        <end position="94"/>
    </location>
</feature>
<dbReference type="Proteomes" id="UP000262583">
    <property type="component" value="Chromosome"/>
</dbReference>
<keyword evidence="5 11" id="KW-0436">Ligase</keyword>
<keyword evidence="6 11" id="KW-0547">Nucleotide-binding</keyword>
<evidence type="ECO:0000259" key="14">
    <source>
        <dbReference type="SMART" id="SM01016"/>
    </source>
</evidence>
<dbReference type="HAMAP" id="MF_00123">
    <property type="entry name" value="Arg_tRNA_synth"/>
    <property type="match status" value="1"/>
</dbReference>
<dbReference type="CDD" id="cd00671">
    <property type="entry name" value="ArgRS_core"/>
    <property type="match status" value="1"/>
</dbReference>
<evidence type="ECO:0000256" key="6">
    <source>
        <dbReference type="ARBA" id="ARBA00022741"/>
    </source>
</evidence>
<evidence type="ECO:0000256" key="5">
    <source>
        <dbReference type="ARBA" id="ARBA00022598"/>
    </source>
</evidence>
<evidence type="ECO:0000256" key="9">
    <source>
        <dbReference type="ARBA" id="ARBA00023146"/>
    </source>
</evidence>
<dbReference type="CDD" id="cd07956">
    <property type="entry name" value="Anticodon_Ia_Arg"/>
    <property type="match status" value="1"/>
</dbReference>
<dbReference type="KEGG" id="schv:BRCON_0857"/>
<dbReference type="InterPro" id="IPR009080">
    <property type="entry name" value="tRNAsynth_Ia_anticodon-bd"/>
</dbReference>
<evidence type="ECO:0000256" key="3">
    <source>
        <dbReference type="ARBA" id="ARBA00011245"/>
    </source>
</evidence>
<evidence type="ECO:0000256" key="2">
    <source>
        <dbReference type="ARBA" id="ARBA00005594"/>
    </source>
</evidence>
<feature type="domain" description="DALR anticodon binding" evidence="13">
    <location>
        <begin position="459"/>
        <end position="573"/>
    </location>
</feature>
<gene>
    <name evidence="11" type="primary">argS</name>
    <name evidence="15" type="ORF">BRCON_0857</name>
</gene>
<dbReference type="Pfam" id="PF05746">
    <property type="entry name" value="DALR_1"/>
    <property type="match status" value="1"/>
</dbReference>
<dbReference type="InterPro" id="IPR014729">
    <property type="entry name" value="Rossmann-like_a/b/a_fold"/>
</dbReference>
<reference evidence="15 16" key="1">
    <citation type="submission" date="2018-05" db="EMBL/GenBank/DDBJ databases">
        <title>A metagenomic window into the 2 km-deep terrestrial subsurface aquifer revealed taxonomically and functionally diverse microbial community comprising novel uncultured bacterial lineages.</title>
        <authorList>
            <person name="Kadnikov V.V."/>
            <person name="Mardanov A.V."/>
            <person name="Beletsky A.V."/>
            <person name="Banks D."/>
            <person name="Pimenov N.V."/>
            <person name="Frank Y.A."/>
            <person name="Karnachuk O.V."/>
            <person name="Ravin N.V."/>
        </authorList>
    </citation>
    <scope>NUCLEOTIDE SEQUENCE [LARGE SCALE GENOMIC DNA]</scope>
    <source>
        <strain evidence="15">BY</strain>
    </source>
</reference>
<evidence type="ECO:0000256" key="12">
    <source>
        <dbReference type="RuleBase" id="RU363038"/>
    </source>
</evidence>
<comment type="subcellular location">
    <subcellularLocation>
        <location evidence="1 11">Cytoplasm</location>
    </subcellularLocation>
</comment>
<dbReference type="InterPro" id="IPR008909">
    <property type="entry name" value="DALR_anticod-bd"/>
</dbReference>
<evidence type="ECO:0000256" key="11">
    <source>
        <dbReference type="HAMAP-Rule" id="MF_00123"/>
    </source>
</evidence>
<evidence type="ECO:0000256" key="7">
    <source>
        <dbReference type="ARBA" id="ARBA00022840"/>
    </source>
</evidence>
<dbReference type="PROSITE" id="PS00178">
    <property type="entry name" value="AA_TRNA_LIGASE_I"/>
    <property type="match status" value="1"/>
</dbReference>
<proteinExistence type="inferred from homology"/>
<evidence type="ECO:0000313" key="16">
    <source>
        <dbReference type="Proteomes" id="UP000262583"/>
    </source>
</evidence>
<name>A0A2Z4Y3F8_SUMC1</name>
<dbReference type="GO" id="GO:0006420">
    <property type="term" value="P:arginyl-tRNA aminoacylation"/>
    <property type="evidence" value="ECO:0007669"/>
    <property type="project" value="UniProtKB-UniRule"/>
</dbReference>
<dbReference type="FunFam" id="3.30.1360.70:FF:000002">
    <property type="entry name" value="arginine--tRNA ligase, cytoplasmic"/>
    <property type="match status" value="1"/>
</dbReference>
<keyword evidence="7 11" id="KW-0067">ATP-binding</keyword>
<sequence length="573" mass="64714">MKQTIAQILEERFKDAIRHALGIEADPQITPATNERFGDYQANVAMGLARTLASQGKGKANPREVAQTIVNRLELDDLAEKVEIAGPGFINVTLANEWVAQRLAQVYQDPFSGVVRAEQPETVVVDYSGPNIAKQMHVGHLRSTIIGDAISRLLELLGHHVIRQNHVGDWGTQFGMLIAYLKESNLPAEAHIEDLEEFYRAAKRRFDEDPQFQEQARLTVVRLQQGAPEERQLWARIVEETRRHYLPIYERLGVKLTVADERGESFYNDMLPDVVNELREKGLAVLSEGATVVFTEGHETPLIIQKSDGGYLYATTDLAAIRYRVQTLRASRIIYTHDSRQSQHFDQVFQVARKAGWAEGVKLEFAPFGTMLGEDGKPFKTRSGDTIKLKDLLDEAEERAYRLVTEKSPHLEESHRRSIARAVGIGGVKYSDLSKDRLSDYVFSWDKMLALDGNTAPYMQYAYARIRSIFRRGNVAAPPQAMFTLVTAEEIKLAKQLLRFPEAVESVNRELKPHLLCSYLFDTANRFTAFYEKCPVLNSDTAIRESRLALCELTARVIATGLDVLGIEHPDQM</sequence>
<dbReference type="FunFam" id="3.40.50.620:FF:000030">
    <property type="entry name" value="Arginine--tRNA ligase"/>
    <property type="match status" value="1"/>
</dbReference>
<feature type="short sequence motif" description="'HIGH' region" evidence="11">
    <location>
        <begin position="130"/>
        <end position="140"/>
    </location>
</feature>
<evidence type="ECO:0000256" key="4">
    <source>
        <dbReference type="ARBA" id="ARBA00022490"/>
    </source>
</evidence>
<dbReference type="FunFam" id="1.10.730.10:FF:000008">
    <property type="entry name" value="Arginine--tRNA ligase"/>
    <property type="match status" value="1"/>
</dbReference>
<dbReference type="InterPro" id="IPR035684">
    <property type="entry name" value="ArgRS_core"/>
</dbReference>
<organism evidence="15 16">
    <name type="scientific">Sumerlaea chitinivorans</name>
    <dbReference type="NCBI Taxonomy" id="2250252"/>
    <lineage>
        <taxon>Bacteria</taxon>
        <taxon>Candidatus Sumerlaeota</taxon>
        <taxon>Candidatus Sumerlaeia</taxon>
        <taxon>Candidatus Sumerlaeales</taxon>
        <taxon>Candidatus Sumerlaeaceae</taxon>
        <taxon>Candidatus Sumerlaea</taxon>
    </lineage>
</organism>
<dbReference type="InterPro" id="IPR005148">
    <property type="entry name" value="Arg-tRNA-synth_N"/>
</dbReference>
<evidence type="ECO:0000313" key="15">
    <source>
        <dbReference type="EMBL" id="AXA35634.1"/>
    </source>
</evidence>
<accession>A0A2Z4Y3F8</accession>
<dbReference type="EC" id="6.1.1.19" evidence="11"/>
<comment type="similarity">
    <text evidence="2 11 12">Belongs to the class-I aminoacyl-tRNA synthetase family.</text>
</comment>
<dbReference type="Gene3D" id="3.40.50.620">
    <property type="entry name" value="HUPs"/>
    <property type="match status" value="1"/>
</dbReference>
<dbReference type="GO" id="GO:0004814">
    <property type="term" value="F:arginine-tRNA ligase activity"/>
    <property type="evidence" value="ECO:0007669"/>
    <property type="project" value="UniProtKB-UniRule"/>
</dbReference>
<evidence type="ECO:0000256" key="1">
    <source>
        <dbReference type="ARBA" id="ARBA00004496"/>
    </source>
</evidence>
<dbReference type="GO" id="GO:0005737">
    <property type="term" value="C:cytoplasm"/>
    <property type="evidence" value="ECO:0007669"/>
    <property type="project" value="UniProtKB-SubCell"/>
</dbReference>
<dbReference type="InterPro" id="IPR036695">
    <property type="entry name" value="Arg-tRNA-synth_N_sf"/>
</dbReference>
<keyword evidence="8 11" id="KW-0648">Protein biosynthesis</keyword>
<dbReference type="SUPFAM" id="SSF55190">
    <property type="entry name" value="Arginyl-tRNA synthetase (ArgRS), N-terminal 'additional' domain"/>
    <property type="match status" value="1"/>
</dbReference>
<dbReference type="Pfam" id="PF03485">
    <property type="entry name" value="Arg_tRNA_synt_N"/>
    <property type="match status" value="1"/>
</dbReference>
<dbReference type="InterPro" id="IPR001412">
    <property type="entry name" value="aa-tRNA-synth_I_CS"/>
</dbReference>
<dbReference type="Gene3D" id="3.30.1360.70">
    <property type="entry name" value="Arginyl tRNA synthetase N-terminal domain"/>
    <property type="match status" value="1"/>
</dbReference>
<comment type="subunit">
    <text evidence="3 11">Monomer.</text>
</comment>
<dbReference type="SMART" id="SM00836">
    <property type="entry name" value="DALR_1"/>
    <property type="match status" value="1"/>
</dbReference>
<dbReference type="SMART" id="SM01016">
    <property type="entry name" value="Arg_tRNA_synt_N"/>
    <property type="match status" value="1"/>
</dbReference>
<dbReference type="SUPFAM" id="SSF52374">
    <property type="entry name" value="Nucleotidylyl transferase"/>
    <property type="match status" value="1"/>
</dbReference>
<evidence type="ECO:0000259" key="13">
    <source>
        <dbReference type="SMART" id="SM00836"/>
    </source>
</evidence>
<dbReference type="PANTHER" id="PTHR11956">
    <property type="entry name" value="ARGINYL-TRNA SYNTHETASE"/>
    <property type="match status" value="1"/>
</dbReference>
<dbReference type="Pfam" id="PF00750">
    <property type="entry name" value="tRNA-synt_1d"/>
    <property type="match status" value="1"/>
</dbReference>
<dbReference type="AlphaFoldDB" id="A0A2Z4Y3F8"/>
<dbReference type="NCBIfam" id="TIGR00456">
    <property type="entry name" value="argS"/>
    <property type="match status" value="1"/>
</dbReference>
<dbReference type="PANTHER" id="PTHR11956:SF5">
    <property type="entry name" value="ARGININE--TRNA LIGASE, CYTOPLASMIC"/>
    <property type="match status" value="1"/>
</dbReference>
<comment type="catalytic activity">
    <reaction evidence="10 11">
        <text>tRNA(Arg) + L-arginine + ATP = L-arginyl-tRNA(Arg) + AMP + diphosphate</text>
        <dbReference type="Rhea" id="RHEA:20301"/>
        <dbReference type="Rhea" id="RHEA-COMP:9658"/>
        <dbReference type="Rhea" id="RHEA-COMP:9673"/>
        <dbReference type="ChEBI" id="CHEBI:30616"/>
        <dbReference type="ChEBI" id="CHEBI:32682"/>
        <dbReference type="ChEBI" id="CHEBI:33019"/>
        <dbReference type="ChEBI" id="CHEBI:78442"/>
        <dbReference type="ChEBI" id="CHEBI:78513"/>
        <dbReference type="ChEBI" id="CHEBI:456215"/>
        <dbReference type="EC" id="6.1.1.19"/>
    </reaction>
</comment>
<dbReference type="EMBL" id="CP030759">
    <property type="protein sequence ID" value="AXA35634.1"/>
    <property type="molecule type" value="Genomic_DNA"/>
</dbReference>
<dbReference type="SUPFAM" id="SSF47323">
    <property type="entry name" value="Anticodon-binding domain of a subclass of class I aminoacyl-tRNA synthetases"/>
    <property type="match status" value="1"/>
</dbReference>
<evidence type="ECO:0000256" key="10">
    <source>
        <dbReference type="ARBA" id="ARBA00049339"/>
    </source>
</evidence>
<dbReference type="PRINTS" id="PR01038">
    <property type="entry name" value="TRNASYNTHARG"/>
</dbReference>